<evidence type="ECO:0000313" key="5">
    <source>
        <dbReference type="EMBL" id="VAW76392.1"/>
    </source>
</evidence>
<keyword evidence="1" id="KW-0732">Signal</keyword>
<evidence type="ECO:0000259" key="4">
    <source>
        <dbReference type="Pfam" id="PF13360"/>
    </source>
</evidence>
<sequence length="384" mass="41438">MMRVVISALMALVLLSGCSWFGDEDNSEPPAKLKKFDAQVKLRSLWSHNTGVGTDEQLVKLIPAVHGNRVYTVDRKGRASAYLLEDGKRVWQSKTDSKVSAGPGVDEGLVLLGTSDARVLALNAENGELLWTVPVSSEVLSVPKVYEGVVIVQTVDGNMTGLDAESGKRIWIHDRTVPILSLRGTSTPLIEDGLVLSGFASGKMVALDTRSGRQLWEAAIAVPSGRSELQRMVDLDADAVVRDGVLYVASFQGQLAAVSLENGRVLWSREMSAYSGIAVDLQQVYVSDEVSSLWALDRRAGAALWKNSDLQNRALTGPVVVGGYVAVGDFEGYLHLFSRIDGEIVGRQRVERSGILVPPVALGDRLLVLGNGGKLVMYQLTPVE</sequence>
<dbReference type="PANTHER" id="PTHR34512:SF30">
    <property type="entry name" value="OUTER MEMBRANE PROTEIN ASSEMBLY FACTOR BAMB"/>
    <property type="match status" value="1"/>
</dbReference>
<evidence type="ECO:0000256" key="1">
    <source>
        <dbReference type="ARBA" id="ARBA00022729"/>
    </source>
</evidence>
<dbReference type="Pfam" id="PF13360">
    <property type="entry name" value="PQQ_2"/>
    <property type="match status" value="1"/>
</dbReference>
<feature type="domain" description="Pyrrolo-quinoline quinone repeat" evidence="4">
    <location>
        <begin position="76"/>
        <end position="307"/>
    </location>
</feature>
<protein>
    <submittedName>
        <fullName evidence="5">Outer membrane beta-barrel assembly protein BamB</fullName>
    </submittedName>
</protein>
<organism evidence="5">
    <name type="scientific">hydrothermal vent metagenome</name>
    <dbReference type="NCBI Taxonomy" id="652676"/>
    <lineage>
        <taxon>unclassified sequences</taxon>
        <taxon>metagenomes</taxon>
        <taxon>ecological metagenomes</taxon>
    </lineage>
</organism>
<dbReference type="EMBL" id="UOFN01000059">
    <property type="protein sequence ID" value="VAW76392.1"/>
    <property type="molecule type" value="Genomic_DNA"/>
</dbReference>
<dbReference type="InterPro" id="IPR002372">
    <property type="entry name" value="PQQ_rpt_dom"/>
</dbReference>
<dbReference type="InterPro" id="IPR011047">
    <property type="entry name" value="Quinoprotein_ADH-like_sf"/>
</dbReference>
<proteinExistence type="inferred from homology"/>
<dbReference type="InterPro" id="IPR015943">
    <property type="entry name" value="WD40/YVTN_repeat-like_dom_sf"/>
</dbReference>
<accession>A0A3B0YM96</accession>
<keyword evidence="3" id="KW-0998">Cell outer membrane</keyword>
<dbReference type="AlphaFoldDB" id="A0A3B0YM96"/>
<keyword evidence="2" id="KW-0472">Membrane</keyword>
<name>A0A3B0YM96_9ZZZZ</name>
<evidence type="ECO:0000256" key="2">
    <source>
        <dbReference type="ARBA" id="ARBA00023136"/>
    </source>
</evidence>
<reference evidence="5" key="1">
    <citation type="submission" date="2018-06" db="EMBL/GenBank/DDBJ databases">
        <authorList>
            <person name="Zhirakovskaya E."/>
        </authorList>
    </citation>
    <scope>NUCLEOTIDE SEQUENCE</scope>
</reference>
<dbReference type="SMART" id="SM00564">
    <property type="entry name" value="PQQ"/>
    <property type="match status" value="7"/>
</dbReference>
<dbReference type="Gene3D" id="2.130.10.10">
    <property type="entry name" value="YVTN repeat-like/Quinoprotein amine dehydrogenase"/>
    <property type="match status" value="1"/>
</dbReference>
<dbReference type="InterPro" id="IPR018391">
    <property type="entry name" value="PQQ_b-propeller_rpt"/>
</dbReference>
<dbReference type="HAMAP" id="MF_00923">
    <property type="entry name" value="OM_assembly_BamB"/>
    <property type="match status" value="1"/>
</dbReference>
<dbReference type="NCBIfam" id="TIGR03300">
    <property type="entry name" value="assembly_YfgL"/>
    <property type="match status" value="1"/>
</dbReference>
<dbReference type="PANTHER" id="PTHR34512">
    <property type="entry name" value="CELL SURFACE PROTEIN"/>
    <property type="match status" value="1"/>
</dbReference>
<dbReference type="InterPro" id="IPR017687">
    <property type="entry name" value="BamB"/>
</dbReference>
<dbReference type="SUPFAM" id="SSF50998">
    <property type="entry name" value="Quinoprotein alcohol dehydrogenase-like"/>
    <property type="match status" value="1"/>
</dbReference>
<dbReference type="PROSITE" id="PS51257">
    <property type="entry name" value="PROKAR_LIPOPROTEIN"/>
    <property type="match status" value="1"/>
</dbReference>
<gene>
    <name evidence="5" type="ORF">MNBD_GAMMA15-1701</name>
</gene>
<evidence type="ECO:0000256" key="3">
    <source>
        <dbReference type="ARBA" id="ARBA00023237"/>
    </source>
</evidence>